<sequence length="36" mass="4324">MFVRNAYLISPDVYMQYHVIEDFDVINVIHQIKPQS</sequence>
<keyword evidence="2" id="KW-1185">Reference proteome</keyword>
<organism evidence="1 2">
    <name type="scientific">Richelia sinica FACHB-800</name>
    <dbReference type="NCBI Taxonomy" id="1357546"/>
    <lineage>
        <taxon>Bacteria</taxon>
        <taxon>Bacillati</taxon>
        <taxon>Cyanobacteriota</taxon>
        <taxon>Cyanophyceae</taxon>
        <taxon>Nostocales</taxon>
        <taxon>Nostocaceae</taxon>
        <taxon>Richelia</taxon>
    </lineage>
</organism>
<evidence type="ECO:0000313" key="1">
    <source>
        <dbReference type="EMBL" id="QXE21938.1"/>
    </source>
</evidence>
<proteinExistence type="predicted"/>
<reference evidence="1" key="1">
    <citation type="submission" date="2017-04" db="EMBL/GenBank/DDBJ databases">
        <title>Genome deletions in a multicellular cyanobacterial endosymbiont for morphological adaptation in marine diatoms.</title>
        <authorList>
            <person name="Wang Y."/>
            <person name="Gao H."/>
            <person name="Li R."/>
            <person name="Xu X."/>
        </authorList>
    </citation>
    <scope>NUCLEOTIDE SEQUENCE</scope>
    <source>
        <strain evidence="1">FACHB 800</strain>
    </source>
</reference>
<name>A0A975T5R0_9NOST</name>
<accession>A0A975T5R0</accession>
<dbReference type="Proteomes" id="UP000683511">
    <property type="component" value="Chromosome"/>
</dbReference>
<protein>
    <submittedName>
        <fullName evidence="1">Uncharacterized protein</fullName>
    </submittedName>
</protein>
<gene>
    <name evidence="1" type="ORF">B6N60_00616</name>
</gene>
<dbReference type="AlphaFoldDB" id="A0A975T5R0"/>
<dbReference type="EMBL" id="CP021056">
    <property type="protein sequence ID" value="QXE21938.1"/>
    <property type="molecule type" value="Genomic_DNA"/>
</dbReference>
<dbReference type="KEGG" id="rsin:B6N60_00616"/>
<evidence type="ECO:0000313" key="2">
    <source>
        <dbReference type="Proteomes" id="UP000683511"/>
    </source>
</evidence>